<reference evidence="2 3" key="1">
    <citation type="submission" date="2018-07" db="EMBL/GenBank/DDBJ databases">
        <title>Genome guided investigation of antibiotics producing actinomycetales strain isolated from a Macau mangrove ecosystem.</title>
        <authorList>
            <person name="Hu D."/>
        </authorList>
    </citation>
    <scope>NUCLEOTIDE SEQUENCE [LARGE SCALE GENOMIC DNA]</scope>
    <source>
        <strain evidence="2 3">2297</strain>
    </source>
</reference>
<dbReference type="RefSeq" id="WP_114527357.1">
    <property type="nucleotide sequence ID" value="NZ_QQBH01000002.1"/>
</dbReference>
<organism evidence="2 3">
    <name type="scientific">Streptomyces parvulus</name>
    <dbReference type="NCBI Taxonomy" id="146923"/>
    <lineage>
        <taxon>Bacteria</taxon>
        <taxon>Bacillati</taxon>
        <taxon>Actinomycetota</taxon>
        <taxon>Actinomycetes</taxon>
        <taxon>Kitasatosporales</taxon>
        <taxon>Streptomycetaceae</taxon>
        <taxon>Streptomyces</taxon>
    </lineage>
</organism>
<gene>
    <name evidence="2" type="ORF">DVZ84_03905</name>
</gene>
<dbReference type="STRING" id="146923.Spa2297_00905"/>
<feature type="transmembrane region" description="Helical" evidence="1">
    <location>
        <begin position="36"/>
        <end position="55"/>
    </location>
</feature>
<keyword evidence="1" id="KW-0472">Membrane</keyword>
<evidence type="ECO:0000313" key="2">
    <source>
        <dbReference type="EMBL" id="RDD90509.1"/>
    </source>
</evidence>
<comment type="caution">
    <text evidence="2">The sequence shown here is derived from an EMBL/GenBank/DDBJ whole genome shotgun (WGS) entry which is preliminary data.</text>
</comment>
<sequence>MTAGWCCRATRAAVFAAVCVLLAVLGHVLMSDASVPWWSLAAALGGTGGAAWCLAGRERGVLAVSSVVVVAQTALHEWFSYVQRLTAPTASAPPASGAGGASGAGHTAAMAHLGHAMHPAAHGGSATVPPGARDSLTGFAQVMEAMSASGMLAAHLLAAVLSGLWLAFGERAAFRLLRAVAGLLAAPLRLILALPAVPHRPRAAPRRAADTPRPPRLLLVHAITSRGPPEGPAVV</sequence>
<dbReference type="Proteomes" id="UP000253742">
    <property type="component" value="Unassembled WGS sequence"/>
</dbReference>
<evidence type="ECO:0000313" key="3">
    <source>
        <dbReference type="Proteomes" id="UP000253742"/>
    </source>
</evidence>
<name>A0A369VIX9_9ACTN</name>
<keyword evidence="1" id="KW-0812">Transmembrane</keyword>
<evidence type="ECO:0008006" key="4">
    <source>
        <dbReference type="Google" id="ProtNLM"/>
    </source>
</evidence>
<protein>
    <recommendedName>
        <fullName evidence="4">PE-PGRS family protein</fullName>
    </recommendedName>
</protein>
<feature type="transmembrane region" description="Helical" evidence="1">
    <location>
        <begin position="150"/>
        <end position="168"/>
    </location>
</feature>
<dbReference type="OrthoDB" id="4558679at2"/>
<evidence type="ECO:0000256" key="1">
    <source>
        <dbReference type="SAM" id="Phobius"/>
    </source>
</evidence>
<feature type="transmembrane region" description="Helical" evidence="1">
    <location>
        <begin position="174"/>
        <end position="197"/>
    </location>
</feature>
<dbReference type="AlphaFoldDB" id="A0A369VIX9"/>
<proteinExistence type="predicted"/>
<feature type="transmembrane region" description="Helical" evidence="1">
    <location>
        <begin position="12"/>
        <end position="30"/>
    </location>
</feature>
<accession>A0A369VIX9</accession>
<keyword evidence="1" id="KW-1133">Transmembrane helix</keyword>
<dbReference type="EMBL" id="QQBH01000002">
    <property type="protein sequence ID" value="RDD90509.1"/>
    <property type="molecule type" value="Genomic_DNA"/>
</dbReference>